<dbReference type="OrthoDB" id="2687876at2759"/>
<dbReference type="GO" id="GO:0004674">
    <property type="term" value="F:protein serine/threonine kinase activity"/>
    <property type="evidence" value="ECO:0007669"/>
    <property type="project" value="UniProtKB-KW"/>
</dbReference>
<evidence type="ECO:0000256" key="5">
    <source>
        <dbReference type="ARBA" id="ARBA00022777"/>
    </source>
</evidence>
<dbReference type="Proteomes" id="UP000184063">
    <property type="component" value="Unassembled WGS sequence"/>
</dbReference>
<evidence type="ECO:0000256" key="7">
    <source>
        <dbReference type="ARBA" id="ARBA00047899"/>
    </source>
</evidence>
<gene>
    <name evidence="10" type="ORF">ASPFODRAFT_48753</name>
</gene>
<evidence type="ECO:0000256" key="3">
    <source>
        <dbReference type="ARBA" id="ARBA00022679"/>
    </source>
</evidence>
<sequence length="276" mass="30977">MTPTQPSPTILSMEVSSKDDSDYRILLQNKIRHLTIRPGTFNRSTLSTPLSSLSNLPGDHTWNCALINRDPSNHQLTIELQNRNLTGITDIWHPLQIDCLQLRRTRQLTATAFEATYCGSELPSTTTLEKNTTVIVKIARFEWEIPRLSQETSIYKQLQGISGLAPRFLGHVHEHGRVIGFILEKIEGREAGIEDLVGCQAALKRLHDIGIVHGDVNRYNFVIRGDGTVMLIDFESSWQDKAATAIMRVEMESLGEQLVEETGRGAGFIPSNYLIE</sequence>
<dbReference type="GO" id="GO:0005524">
    <property type="term" value="F:ATP binding"/>
    <property type="evidence" value="ECO:0007669"/>
    <property type="project" value="UniProtKB-KW"/>
</dbReference>
<dbReference type="Pfam" id="PF01163">
    <property type="entry name" value="RIO1"/>
    <property type="match status" value="1"/>
</dbReference>
<evidence type="ECO:0000259" key="9">
    <source>
        <dbReference type="Pfam" id="PF01163"/>
    </source>
</evidence>
<dbReference type="InterPro" id="IPR011009">
    <property type="entry name" value="Kinase-like_dom_sf"/>
</dbReference>
<keyword evidence="6" id="KW-0067">ATP-binding</keyword>
<dbReference type="VEuPathDB" id="FungiDB:ASPFODRAFT_48753"/>
<feature type="domain" description="RIO-type" evidence="9">
    <location>
        <begin position="203"/>
        <end position="240"/>
    </location>
</feature>
<dbReference type="EC" id="2.7.11.1" evidence="1"/>
<dbReference type="Gene3D" id="1.10.510.10">
    <property type="entry name" value="Transferase(Phosphotransferase) domain 1"/>
    <property type="match status" value="1"/>
</dbReference>
<keyword evidence="3" id="KW-0808">Transferase</keyword>
<comment type="catalytic activity">
    <reaction evidence="8">
        <text>L-seryl-[protein] + ATP = O-phospho-L-seryl-[protein] + ADP + H(+)</text>
        <dbReference type="Rhea" id="RHEA:17989"/>
        <dbReference type="Rhea" id="RHEA-COMP:9863"/>
        <dbReference type="Rhea" id="RHEA-COMP:11604"/>
        <dbReference type="ChEBI" id="CHEBI:15378"/>
        <dbReference type="ChEBI" id="CHEBI:29999"/>
        <dbReference type="ChEBI" id="CHEBI:30616"/>
        <dbReference type="ChEBI" id="CHEBI:83421"/>
        <dbReference type="ChEBI" id="CHEBI:456216"/>
        <dbReference type="EC" id="2.7.11.1"/>
    </reaction>
</comment>
<dbReference type="AlphaFoldDB" id="A0A1M3TD41"/>
<dbReference type="SUPFAM" id="SSF56112">
    <property type="entry name" value="Protein kinase-like (PK-like)"/>
    <property type="match status" value="1"/>
</dbReference>
<organism evidence="10 11">
    <name type="scientific">Aspergillus luchuensis (strain CBS 106.47)</name>
    <dbReference type="NCBI Taxonomy" id="1137211"/>
    <lineage>
        <taxon>Eukaryota</taxon>
        <taxon>Fungi</taxon>
        <taxon>Dikarya</taxon>
        <taxon>Ascomycota</taxon>
        <taxon>Pezizomycotina</taxon>
        <taxon>Eurotiomycetes</taxon>
        <taxon>Eurotiomycetidae</taxon>
        <taxon>Eurotiales</taxon>
        <taxon>Aspergillaceae</taxon>
        <taxon>Aspergillus</taxon>
        <taxon>Aspergillus subgen. Circumdati</taxon>
    </lineage>
</organism>
<dbReference type="InterPro" id="IPR018934">
    <property type="entry name" value="RIO_dom"/>
</dbReference>
<proteinExistence type="predicted"/>
<evidence type="ECO:0000256" key="4">
    <source>
        <dbReference type="ARBA" id="ARBA00022741"/>
    </source>
</evidence>
<reference evidence="11" key="1">
    <citation type="journal article" date="2017" name="Genome Biol.">
        <title>Comparative genomics reveals high biological diversity and specific adaptations in the industrially and medically important fungal genus Aspergillus.</title>
        <authorList>
            <person name="de Vries R.P."/>
            <person name="Riley R."/>
            <person name="Wiebenga A."/>
            <person name="Aguilar-Osorio G."/>
            <person name="Amillis S."/>
            <person name="Uchima C.A."/>
            <person name="Anderluh G."/>
            <person name="Asadollahi M."/>
            <person name="Askin M."/>
            <person name="Barry K."/>
            <person name="Battaglia E."/>
            <person name="Bayram O."/>
            <person name="Benocci T."/>
            <person name="Braus-Stromeyer S.A."/>
            <person name="Caldana C."/>
            <person name="Canovas D."/>
            <person name="Cerqueira G.C."/>
            <person name="Chen F."/>
            <person name="Chen W."/>
            <person name="Choi C."/>
            <person name="Clum A."/>
            <person name="Dos Santos R.A."/>
            <person name="Damasio A.R."/>
            <person name="Diallinas G."/>
            <person name="Emri T."/>
            <person name="Fekete E."/>
            <person name="Flipphi M."/>
            <person name="Freyberg S."/>
            <person name="Gallo A."/>
            <person name="Gournas C."/>
            <person name="Habgood R."/>
            <person name="Hainaut M."/>
            <person name="Harispe M.L."/>
            <person name="Henrissat B."/>
            <person name="Hilden K.S."/>
            <person name="Hope R."/>
            <person name="Hossain A."/>
            <person name="Karabika E."/>
            <person name="Karaffa L."/>
            <person name="Karanyi Z."/>
            <person name="Krasevec N."/>
            <person name="Kuo A."/>
            <person name="Kusch H."/>
            <person name="LaButti K."/>
            <person name="Lagendijk E.L."/>
            <person name="Lapidus A."/>
            <person name="Levasseur A."/>
            <person name="Lindquist E."/>
            <person name="Lipzen A."/>
            <person name="Logrieco A.F."/>
            <person name="MacCabe A."/>
            <person name="Maekelae M.R."/>
            <person name="Malavazi I."/>
            <person name="Melin P."/>
            <person name="Meyer V."/>
            <person name="Mielnichuk N."/>
            <person name="Miskei M."/>
            <person name="Molnar A.P."/>
            <person name="Mule G."/>
            <person name="Ngan C.Y."/>
            <person name="Orejas M."/>
            <person name="Orosz E."/>
            <person name="Ouedraogo J.P."/>
            <person name="Overkamp K.M."/>
            <person name="Park H.-S."/>
            <person name="Perrone G."/>
            <person name="Piumi F."/>
            <person name="Punt P.J."/>
            <person name="Ram A.F."/>
            <person name="Ramon A."/>
            <person name="Rauscher S."/>
            <person name="Record E."/>
            <person name="Riano-Pachon D.M."/>
            <person name="Robert V."/>
            <person name="Roehrig J."/>
            <person name="Ruller R."/>
            <person name="Salamov A."/>
            <person name="Salih N.S."/>
            <person name="Samson R.A."/>
            <person name="Sandor E."/>
            <person name="Sanguinetti M."/>
            <person name="Schuetze T."/>
            <person name="Sepcic K."/>
            <person name="Shelest E."/>
            <person name="Sherlock G."/>
            <person name="Sophianopoulou V."/>
            <person name="Squina F.M."/>
            <person name="Sun H."/>
            <person name="Susca A."/>
            <person name="Todd R.B."/>
            <person name="Tsang A."/>
            <person name="Unkles S.E."/>
            <person name="van de Wiele N."/>
            <person name="van Rossen-Uffink D."/>
            <person name="Oliveira J.V."/>
            <person name="Vesth T.C."/>
            <person name="Visser J."/>
            <person name="Yu J.-H."/>
            <person name="Zhou M."/>
            <person name="Andersen M.R."/>
            <person name="Archer D.B."/>
            <person name="Baker S.E."/>
            <person name="Benoit I."/>
            <person name="Brakhage A.A."/>
            <person name="Braus G.H."/>
            <person name="Fischer R."/>
            <person name="Frisvad J.C."/>
            <person name="Goldman G.H."/>
            <person name="Houbraken J."/>
            <person name="Oakley B."/>
            <person name="Pocsi I."/>
            <person name="Scazzocchio C."/>
            <person name="Seiboth B."/>
            <person name="vanKuyk P.A."/>
            <person name="Wortman J."/>
            <person name="Dyer P.S."/>
            <person name="Grigoriev I.V."/>
        </authorList>
    </citation>
    <scope>NUCLEOTIDE SEQUENCE [LARGE SCALE GENOMIC DNA]</scope>
    <source>
        <strain evidence="11">CBS 106.47</strain>
    </source>
</reference>
<evidence type="ECO:0000256" key="1">
    <source>
        <dbReference type="ARBA" id="ARBA00012513"/>
    </source>
</evidence>
<accession>A0A1M3TD41</accession>
<protein>
    <recommendedName>
        <fullName evidence="1">non-specific serine/threonine protein kinase</fullName>
        <ecNumber evidence="1">2.7.11.1</ecNumber>
    </recommendedName>
</protein>
<evidence type="ECO:0000256" key="6">
    <source>
        <dbReference type="ARBA" id="ARBA00022840"/>
    </source>
</evidence>
<evidence type="ECO:0000313" key="11">
    <source>
        <dbReference type="Proteomes" id="UP000184063"/>
    </source>
</evidence>
<evidence type="ECO:0000313" key="10">
    <source>
        <dbReference type="EMBL" id="OJZ84660.1"/>
    </source>
</evidence>
<keyword evidence="5" id="KW-0418">Kinase</keyword>
<evidence type="ECO:0000256" key="2">
    <source>
        <dbReference type="ARBA" id="ARBA00022527"/>
    </source>
</evidence>
<keyword evidence="2" id="KW-0723">Serine/threonine-protein kinase</keyword>
<keyword evidence="4" id="KW-0547">Nucleotide-binding</keyword>
<dbReference type="EMBL" id="KV878244">
    <property type="protein sequence ID" value="OJZ84660.1"/>
    <property type="molecule type" value="Genomic_DNA"/>
</dbReference>
<name>A0A1M3TD41_ASPLC</name>
<comment type="catalytic activity">
    <reaction evidence="7">
        <text>L-threonyl-[protein] + ATP = O-phospho-L-threonyl-[protein] + ADP + H(+)</text>
        <dbReference type="Rhea" id="RHEA:46608"/>
        <dbReference type="Rhea" id="RHEA-COMP:11060"/>
        <dbReference type="Rhea" id="RHEA-COMP:11605"/>
        <dbReference type="ChEBI" id="CHEBI:15378"/>
        <dbReference type="ChEBI" id="CHEBI:30013"/>
        <dbReference type="ChEBI" id="CHEBI:30616"/>
        <dbReference type="ChEBI" id="CHEBI:61977"/>
        <dbReference type="ChEBI" id="CHEBI:456216"/>
        <dbReference type="EC" id="2.7.11.1"/>
    </reaction>
</comment>
<evidence type="ECO:0000256" key="8">
    <source>
        <dbReference type="ARBA" id="ARBA00048679"/>
    </source>
</evidence>